<dbReference type="Proteomes" id="UP000340077">
    <property type="component" value="Unassembled WGS sequence"/>
</dbReference>
<proteinExistence type="predicted"/>
<gene>
    <name evidence="1" type="ORF">MS5N3_07060</name>
</gene>
<protein>
    <submittedName>
        <fullName evidence="1">Uncharacterized protein</fullName>
    </submittedName>
</protein>
<dbReference type="AlphaFoldDB" id="A0A5M3PK92"/>
<comment type="caution">
    <text evidence="1">The sequence shown here is derived from an EMBL/GenBank/DDBJ whole genome shotgun (WGS) entry which is preliminary data.</text>
</comment>
<accession>A0A5M3PK92</accession>
<evidence type="ECO:0000313" key="2">
    <source>
        <dbReference type="Proteomes" id="UP000340077"/>
    </source>
</evidence>
<evidence type="ECO:0000313" key="1">
    <source>
        <dbReference type="EMBL" id="GBO83255.1"/>
    </source>
</evidence>
<reference evidence="1 2" key="1">
    <citation type="journal article" date="2019" name="J. Gen. Appl. Microbiol.">
        <title>Aerobic degradation of cis-dichloroethene by the marine bacterium Marinobacter salsuginis strain 5N-3.</title>
        <authorList>
            <person name="Inoue Y."/>
            <person name="Fukunaga Y."/>
            <person name="Katsumata H."/>
            <person name="Ohji S."/>
            <person name="Hosoyama A."/>
            <person name="Mori K."/>
            <person name="Ando K."/>
        </authorList>
    </citation>
    <scope>NUCLEOTIDE SEQUENCE [LARGE SCALE GENOMIC DNA]</scope>
    <source>
        <strain evidence="1 2">5N-3</strain>
    </source>
</reference>
<organism evidence="1 2">
    <name type="scientific">Marinobacter salsuginis</name>
    <dbReference type="NCBI Taxonomy" id="418719"/>
    <lineage>
        <taxon>Bacteria</taxon>
        <taxon>Pseudomonadati</taxon>
        <taxon>Pseudomonadota</taxon>
        <taxon>Gammaproteobacteria</taxon>
        <taxon>Pseudomonadales</taxon>
        <taxon>Marinobacteraceae</taxon>
        <taxon>Marinobacter</taxon>
    </lineage>
</organism>
<dbReference type="EMBL" id="BGZH01000001">
    <property type="protein sequence ID" value="GBO83255.1"/>
    <property type="molecule type" value="Genomic_DNA"/>
</dbReference>
<name>A0A5M3PK92_9GAMM</name>
<keyword evidence="2" id="KW-1185">Reference proteome</keyword>
<sequence>MNDLTVARGYALTKPASAFQNNHVMAGTRKGAGDSKANHTGTDYHGLCFKNFFLHPHSPSLNCPAKEHTPFSALSEK</sequence>